<accession>A0A858SVW8</accession>
<dbReference type="AlphaFoldDB" id="A0A858SVW8"/>
<dbReference type="InterPro" id="IPR050272">
    <property type="entry name" value="Isochorismatase-like_hydrls"/>
</dbReference>
<dbReference type="GO" id="GO:0016787">
    <property type="term" value="F:hydrolase activity"/>
    <property type="evidence" value="ECO:0007669"/>
    <property type="project" value="UniProtKB-KW"/>
</dbReference>
<feature type="domain" description="Isochorismatase-like" evidence="2">
    <location>
        <begin position="10"/>
        <end position="154"/>
    </location>
</feature>
<gene>
    <name evidence="3" type="ORF">G3256_17530</name>
</gene>
<evidence type="ECO:0000313" key="4">
    <source>
        <dbReference type="Proteomes" id="UP000503308"/>
    </source>
</evidence>
<organism evidence="3 4">
    <name type="scientific">Roseobacter ponti</name>
    <dbReference type="NCBI Taxonomy" id="1891787"/>
    <lineage>
        <taxon>Bacteria</taxon>
        <taxon>Pseudomonadati</taxon>
        <taxon>Pseudomonadota</taxon>
        <taxon>Alphaproteobacteria</taxon>
        <taxon>Rhodobacterales</taxon>
        <taxon>Roseobacteraceae</taxon>
        <taxon>Roseobacter</taxon>
    </lineage>
</organism>
<proteinExistence type="predicted"/>
<sequence>MIRQFGPETGLLLIDVQKGVNVFDHWGGGSTGRRNNPEAEDRMRALLNAWRAGDLPVIFTRHDSREAASPLKLHLPTGAMIDGFEAQDGEIIIEKDVNSAFVGTDLELRLRQHGITRLVVAGFFTNFCVETSVRMAGNMGYDTYLAHDACATCNRIGPDGTDYDPQVLHDISVANMHGEFCTALETGTLLGLVGADAPALERVQGNE</sequence>
<keyword evidence="1 3" id="KW-0378">Hydrolase</keyword>
<dbReference type="Proteomes" id="UP000503308">
    <property type="component" value="Chromosome"/>
</dbReference>
<dbReference type="Pfam" id="PF00857">
    <property type="entry name" value="Isochorismatase"/>
    <property type="match status" value="1"/>
</dbReference>
<dbReference type="SUPFAM" id="SSF52499">
    <property type="entry name" value="Isochorismatase-like hydrolases"/>
    <property type="match status" value="1"/>
</dbReference>
<dbReference type="Gene3D" id="3.40.50.850">
    <property type="entry name" value="Isochorismatase-like"/>
    <property type="match status" value="1"/>
</dbReference>
<dbReference type="RefSeq" id="WP_169642062.1">
    <property type="nucleotide sequence ID" value="NZ_CP048788.1"/>
</dbReference>
<evidence type="ECO:0000259" key="2">
    <source>
        <dbReference type="Pfam" id="PF00857"/>
    </source>
</evidence>
<name>A0A858SVW8_9RHOB</name>
<evidence type="ECO:0000313" key="3">
    <source>
        <dbReference type="EMBL" id="QJF52845.1"/>
    </source>
</evidence>
<keyword evidence="4" id="KW-1185">Reference proteome</keyword>
<dbReference type="PANTHER" id="PTHR43540">
    <property type="entry name" value="PEROXYUREIDOACRYLATE/UREIDOACRYLATE AMIDOHYDROLASE-RELATED"/>
    <property type="match status" value="1"/>
</dbReference>
<reference evidence="3 4" key="1">
    <citation type="submission" date="2020-02" db="EMBL/GenBank/DDBJ databases">
        <title>Genome sequence of Roseobacter ponti.</title>
        <authorList>
            <person name="Hollensteiner J."/>
            <person name="Schneider D."/>
            <person name="Poehlein A."/>
            <person name="Daniel R."/>
        </authorList>
    </citation>
    <scope>NUCLEOTIDE SEQUENCE [LARGE SCALE GENOMIC DNA]</scope>
    <source>
        <strain evidence="3 4">DSM 106830</strain>
    </source>
</reference>
<dbReference type="InterPro" id="IPR000868">
    <property type="entry name" value="Isochorismatase-like_dom"/>
</dbReference>
<dbReference type="KEGG" id="rpon:G3256_17530"/>
<dbReference type="InterPro" id="IPR036380">
    <property type="entry name" value="Isochorismatase-like_sf"/>
</dbReference>
<dbReference type="PANTHER" id="PTHR43540:SF1">
    <property type="entry name" value="ISOCHORISMATASE HYDROLASE"/>
    <property type="match status" value="1"/>
</dbReference>
<dbReference type="EMBL" id="CP048788">
    <property type="protein sequence ID" value="QJF52845.1"/>
    <property type="molecule type" value="Genomic_DNA"/>
</dbReference>
<dbReference type="CDD" id="cd01014">
    <property type="entry name" value="nicotinamidase_related"/>
    <property type="match status" value="1"/>
</dbReference>
<evidence type="ECO:0000256" key="1">
    <source>
        <dbReference type="ARBA" id="ARBA00022801"/>
    </source>
</evidence>
<protein>
    <submittedName>
        <fullName evidence="3">Cysteine hydrolase</fullName>
    </submittedName>
</protein>